<dbReference type="Proteomes" id="UP000191686">
    <property type="component" value="Unassembled WGS sequence"/>
</dbReference>
<keyword evidence="2" id="KW-0812">Transmembrane</keyword>
<feature type="transmembrane region" description="Helical" evidence="2">
    <location>
        <begin position="64"/>
        <end position="83"/>
    </location>
</feature>
<evidence type="ECO:0000313" key="4">
    <source>
        <dbReference type="Proteomes" id="UP000191686"/>
    </source>
</evidence>
<reference evidence="3 4" key="2">
    <citation type="journal article" date="2017" name="Front. Microbiol.">
        <title>Genomics Reveals a Unique Clone of Burkholderia cenocepacia Harboring an Actively Excising Novel Genomic Island.</title>
        <authorList>
            <person name="Patil P.P."/>
            <person name="Mali S."/>
            <person name="Midha S."/>
            <person name="Gautam V."/>
            <person name="Dash L."/>
            <person name="Kumar S."/>
            <person name="Shastri J."/>
            <person name="Singhal L."/>
            <person name="Patil P.B."/>
        </authorList>
    </citation>
    <scope>NUCLEOTIDE SEQUENCE [LARGE SCALE GENOMIC DNA]</scope>
    <source>
        <strain evidence="3 4">BC-19</strain>
    </source>
</reference>
<feature type="transmembrane region" description="Helical" evidence="2">
    <location>
        <begin position="39"/>
        <end position="58"/>
    </location>
</feature>
<feature type="region of interest" description="Disordered" evidence="1">
    <location>
        <begin position="94"/>
        <end position="120"/>
    </location>
</feature>
<comment type="caution">
    <text evidence="3">The sequence shown here is derived from an EMBL/GenBank/DDBJ whole genome shotgun (WGS) entry which is preliminary data.</text>
</comment>
<dbReference type="InterPro" id="IPR021125">
    <property type="entry name" value="DUF2127"/>
</dbReference>
<protein>
    <submittedName>
        <fullName evidence="3">DUF2127 domain-containing protein</fullName>
    </submittedName>
</protein>
<evidence type="ECO:0000313" key="3">
    <source>
        <dbReference type="EMBL" id="MCW3709705.1"/>
    </source>
</evidence>
<evidence type="ECO:0000256" key="2">
    <source>
        <dbReference type="SAM" id="Phobius"/>
    </source>
</evidence>
<accession>A0ABD4U4P8</accession>
<name>A0ABD4U4P8_9BURK</name>
<reference evidence="3 4" key="1">
    <citation type="journal article" date="2017" name="Front. Microbiol.">
        <title>Genomics reveals a unique clone of Burkholderia cenocepacia harbouring an actively excising novel genomic island.</title>
        <authorList>
            <person name="Patil P."/>
            <person name="Mali S."/>
            <person name="Midha S."/>
            <person name="Gautam V."/>
            <person name="Dash L."/>
            <person name="Kumar S."/>
            <person name="Shastri J."/>
            <person name="Singhal L."/>
            <person name="Patil P.B."/>
        </authorList>
    </citation>
    <scope>NUCLEOTIDE SEQUENCE [LARGE SCALE GENOMIC DNA]</scope>
    <source>
        <strain evidence="3 4">BC-19</strain>
    </source>
</reference>
<dbReference type="Pfam" id="PF09900">
    <property type="entry name" value="DUF2127"/>
    <property type="match status" value="1"/>
</dbReference>
<keyword evidence="2" id="KW-0472">Membrane</keyword>
<dbReference type="EMBL" id="JYMX02000001">
    <property type="protein sequence ID" value="MCW3709705.1"/>
    <property type="molecule type" value="Genomic_DNA"/>
</dbReference>
<evidence type="ECO:0000256" key="1">
    <source>
        <dbReference type="SAM" id="MobiDB-lite"/>
    </source>
</evidence>
<dbReference type="AlphaFoldDB" id="A0ABD4U4P8"/>
<proteinExistence type="predicted"/>
<feature type="transmembrane region" description="Helical" evidence="2">
    <location>
        <begin position="15"/>
        <end position="32"/>
    </location>
</feature>
<organism evidence="3 4">
    <name type="scientific">Burkholderia cenocepacia</name>
    <dbReference type="NCBI Taxonomy" id="95486"/>
    <lineage>
        <taxon>Bacteria</taxon>
        <taxon>Pseudomonadati</taxon>
        <taxon>Pseudomonadota</taxon>
        <taxon>Betaproteobacteria</taxon>
        <taxon>Burkholderiales</taxon>
        <taxon>Burkholderiaceae</taxon>
        <taxon>Burkholderia</taxon>
        <taxon>Burkholderia cepacia complex</taxon>
    </lineage>
</organism>
<sequence length="120" mass="13834">MLHAIQHLSVGTQRFAALYLPPYGIVMLWLIIALLRHRLWYYPTSIGIFGVFIAYQLYRFSFFHAGSLLLITMLDVAIIGLTLHEYRFLRKETNAPRVPPRQSGRTETGESGNPADMRLR</sequence>
<gene>
    <name evidence="3" type="ORF">UE95_000265</name>
</gene>
<keyword evidence="2" id="KW-1133">Transmembrane helix</keyword>